<evidence type="ECO:0000256" key="5">
    <source>
        <dbReference type="ARBA" id="ARBA00022598"/>
    </source>
</evidence>
<dbReference type="Gene3D" id="3.40.50.620">
    <property type="entry name" value="HUPs"/>
    <property type="match status" value="1"/>
</dbReference>
<keyword evidence="10 12" id="KW-0648">Protein biosynthesis</keyword>
<dbReference type="SUPFAM" id="SSF47323">
    <property type="entry name" value="Anticodon-binding domain of a subclass of class I aminoacyl-tRNA synthetases"/>
    <property type="match status" value="1"/>
</dbReference>
<dbReference type="InterPro" id="IPR032678">
    <property type="entry name" value="tRNA-synt_1_cat_dom"/>
</dbReference>
<dbReference type="Pfam" id="PF09190">
    <property type="entry name" value="DALR_2"/>
    <property type="match status" value="1"/>
</dbReference>
<evidence type="ECO:0000256" key="3">
    <source>
        <dbReference type="ARBA" id="ARBA00011245"/>
    </source>
</evidence>
<name>A0ABW3T218_9CAUL</name>
<accession>A0ABW3T218</accession>
<comment type="catalytic activity">
    <reaction evidence="12">
        <text>tRNA(Cys) + L-cysteine + ATP = L-cysteinyl-tRNA(Cys) + AMP + diphosphate</text>
        <dbReference type="Rhea" id="RHEA:17773"/>
        <dbReference type="Rhea" id="RHEA-COMP:9661"/>
        <dbReference type="Rhea" id="RHEA-COMP:9679"/>
        <dbReference type="ChEBI" id="CHEBI:30616"/>
        <dbReference type="ChEBI" id="CHEBI:33019"/>
        <dbReference type="ChEBI" id="CHEBI:35235"/>
        <dbReference type="ChEBI" id="CHEBI:78442"/>
        <dbReference type="ChEBI" id="CHEBI:78517"/>
        <dbReference type="ChEBI" id="CHEBI:456215"/>
        <dbReference type="EC" id="6.1.1.16"/>
    </reaction>
</comment>
<keyword evidence="5 12" id="KW-0436">Ligase</keyword>
<proteinExistence type="inferred from homology"/>
<comment type="caution">
    <text evidence="14">The sequence shown here is derived from an EMBL/GenBank/DDBJ whole genome shotgun (WGS) entry which is preliminary data.</text>
</comment>
<feature type="short sequence motif" description="'HIGH' region" evidence="12">
    <location>
        <begin position="31"/>
        <end position="41"/>
    </location>
</feature>
<dbReference type="PANTHER" id="PTHR10890:SF3">
    <property type="entry name" value="CYSTEINE--TRNA LIGASE, CYTOPLASMIC"/>
    <property type="match status" value="1"/>
</dbReference>
<organism evidence="14 15">
    <name type="scientific">Phenylobacterium conjunctum</name>
    <dbReference type="NCBI Taxonomy" id="1298959"/>
    <lineage>
        <taxon>Bacteria</taxon>
        <taxon>Pseudomonadati</taxon>
        <taxon>Pseudomonadota</taxon>
        <taxon>Alphaproteobacteria</taxon>
        <taxon>Caulobacterales</taxon>
        <taxon>Caulobacteraceae</taxon>
        <taxon>Phenylobacterium</taxon>
    </lineage>
</organism>
<dbReference type="InterPro" id="IPR024909">
    <property type="entry name" value="Cys-tRNA/MSH_ligase"/>
</dbReference>
<dbReference type="Pfam" id="PF01406">
    <property type="entry name" value="tRNA-synt_1e"/>
    <property type="match status" value="1"/>
</dbReference>
<evidence type="ECO:0000313" key="14">
    <source>
        <dbReference type="EMBL" id="MFD1191199.1"/>
    </source>
</evidence>
<keyword evidence="9 12" id="KW-0067">ATP-binding</keyword>
<feature type="binding site" evidence="12">
    <location>
        <position position="236"/>
    </location>
    <ligand>
        <name>Zn(2+)</name>
        <dbReference type="ChEBI" id="CHEBI:29105"/>
    </ligand>
</feature>
<dbReference type="PRINTS" id="PR00983">
    <property type="entry name" value="TRNASYNTHCYS"/>
</dbReference>
<evidence type="ECO:0000256" key="10">
    <source>
        <dbReference type="ARBA" id="ARBA00022917"/>
    </source>
</evidence>
<keyword evidence="8 12" id="KW-0862">Zinc</keyword>
<evidence type="ECO:0000256" key="11">
    <source>
        <dbReference type="ARBA" id="ARBA00023146"/>
    </source>
</evidence>
<evidence type="ECO:0000256" key="9">
    <source>
        <dbReference type="ARBA" id="ARBA00022840"/>
    </source>
</evidence>
<keyword evidence="11 12" id="KW-0030">Aminoacyl-tRNA synthetase</keyword>
<feature type="domain" description="Cysteinyl-tRNA synthetase class Ia DALR" evidence="13">
    <location>
        <begin position="348"/>
        <end position="406"/>
    </location>
</feature>
<comment type="subcellular location">
    <subcellularLocation>
        <location evidence="1 12">Cytoplasm</location>
    </subcellularLocation>
</comment>
<evidence type="ECO:0000259" key="13">
    <source>
        <dbReference type="SMART" id="SM00840"/>
    </source>
</evidence>
<evidence type="ECO:0000256" key="7">
    <source>
        <dbReference type="ARBA" id="ARBA00022741"/>
    </source>
</evidence>
<evidence type="ECO:0000256" key="8">
    <source>
        <dbReference type="ARBA" id="ARBA00022833"/>
    </source>
</evidence>
<evidence type="ECO:0000256" key="12">
    <source>
        <dbReference type="HAMAP-Rule" id="MF_00041"/>
    </source>
</evidence>
<dbReference type="NCBIfam" id="TIGR00435">
    <property type="entry name" value="cysS"/>
    <property type="match status" value="1"/>
</dbReference>
<gene>
    <name evidence="12 14" type="primary">cysS</name>
    <name evidence="14" type="ORF">ACFQ27_11465</name>
</gene>
<dbReference type="SUPFAM" id="SSF52374">
    <property type="entry name" value="Nucleotidylyl transferase"/>
    <property type="match status" value="1"/>
</dbReference>
<dbReference type="EC" id="6.1.1.16" evidence="12"/>
<feature type="binding site" evidence="12">
    <location>
        <position position="278"/>
    </location>
    <ligand>
        <name>ATP</name>
        <dbReference type="ChEBI" id="CHEBI:30616"/>
    </ligand>
</feature>
<reference evidence="15" key="1">
    <citation type="journal article" date="2019" name="Int. J. Syst. Evol. Microbiol.">
        <title>The Global Catalogue of Microorganisms (GCM) 10K type strain sequencing project: providing services to taxonomists for standard genome sequencing and annotation.</title>
        <authorList>
            <consortium name="The Broad Institute Genomics Platform"/>
            <consortium name="The Broad Institute Genome Sequencing Center for Infectious Disease"/>
            <person name="Wu L."/>
            <person name="Ma J."/>
        </authorList>
    </citation>
    <scope>NUCLEOTIDE SEQUENCE [LARGE SCALE GENOMIC DNA]</scope>
    <source>
        <strain evidence="15">CCUG 55074</strain>
    </source>
</reference>
<dbReference type="Pfam" id="PF23493">
    <property type="entry name" value="CysS_C"/>
    <property type="match status" value="1"/>
</dbReference>
<dbReference type="CDD" id="cd00672">
    <property type="entry name" value="CysRS_core"/>
    <property type="match status" value="1"/>
</dbReference>
<comment type="similarity">
    <text evidence="2 12">Belongs to the class-I aminoacyl-tRNA synthetase family.</text>
</comment>
<keyword evidence="7 12" id="KW-0547">Nucleotide-binding</keyword>
<feature type="binding site" evidence="12">
    <location>
        <position position="240"/>
    </location>
    <ligand>
        <name>Zn(2+)</name>
        <dbReference type="ChEBI" id="CHEBI:29105"/>
    </ligand>
</feature>
<evidence type="ECO:0000256" key="2">
    <source>
        <dbReference type="ARBA" id="ARBA00005594"/>
    </source>
</evidence>
<dbReference type="InterPro" id="IPR056411">
    <property type="entry name" value="CysS_C"/>
</dbReference>
<dbReference type="InterPro" id="IPR015273">
    <property type="entry name" value="Cys-tRNA-synt_Ia_DALR"/>
</dbReference>
<feature type="binding site" evidence="12">
    <location>
        <position position="29"/>
    </location>
    <ligand>
        <name>Zn(2+)</name>
        <dbReference type="ChEBI" id="CHEBI:29105"/>
    </ligand>
</feature>
<dbReference type="PANTHER" id="PTHR10890">
    <property type="entry name" value="CYSTEINYL-TRNA SYNTHETASE"/>
    <property type="match status" value="1"/>
</dbReference>
<comment type="subunit">
    <text evidence="3 12">Monomer.</text>
</comment>
<dbReference type="Proteomes" id="UP001597216">
    <property type="component" value="Unassembled WGS sequence"/>
</dbReference>
<dbReference type="HAMAP" id="MF_00041">
    <property type="entry name" value="Cys_tRNA_synth"/>
    <property type="match status" value="1"/>
</dbReference>
<dbReference type="RefSeq" id="WP_377353679.1">
    <property type="nucleotide sequence ID" value="NZ_JBHTLQ010000023.1"/>
</dbReference>
<evidence type="ECO:0000313" key="15">
    <source>
        <dbReference type="Proteomes" id="UP001597216"/>
    </source>
</evidence>
<evidence type="ECO:0000256" key="4">
    <source>
        <dbReference type="ARBA" id="ARBA00022490"/>
    </source>
</evidence>
<keyword evidence="4 12" id="KW-0963">Cytoplasm</keyword>
<protein>
    <recommendedName>
        <fullName evidence="12">Cysteine--tRNA ligase</fullName>
        <ecNumber evidence="12">6.1.1.16</ecNumber>
    </recommendedName>
    <alternativeName>
        <fullName evidence="12">Cysteinyl-tRNA synthetase</fullName>
        <shortName evidence="12">CysRS</shortName>
    </alternativeName>
</protein>
<keyword evidence="6 12" id="KW-0479">Metal-binding</keyword>
<dbReference type="GO" id="GO:0004817">
    <property type="term" value="F:cysteine-tRNA ligase activity"/>
    <property type="evidence" value="ECO:0007669"/>
    <property type="project" value="UniProtKB-EC"/>
</dbReference>
<dbReference type="InterPro" id="IPR014729">
    <property type="entry name" value="Rossmann-like_a/b/a_fold"/>
</dbReference>
<evidence type="ECO:0000256" key="1">
    <source>
        <dbReference type="ARBA" id="ARBA00004496"/>
    </source>
</evidence>
<evidence type="ECO:0000256" key="6">
    <source>
        <dbReference type="ARBA" id="ARBA00022723"/>
    </source>
</evidence>
<keyword evidence="15" id="KW-1185">Reference proteome</keyword>
<dbReference type="SMART" id="SM00840">
    <property type="entry name" value="DALR_2"/>
    <property type="match status" value="1"/>
</dbReference>
<dbReference type="InterPro" id="IPR015803">
    <property type="entry name" value="Cys-tRNA-ligase"/>
</dbReference>
<feature type="short sequence motif" description="'KMSKS' region" evidence="12">
    <location>
        <begin position="275"/>
        <end position="279"/>
    </location>
</feature>
<dbReference type="Gene3D" id="1.20.120.1910">
    <property type="entry name" value="Cysteine-tRNA ligase, C-terminal anti-codon recognition domain"/>
    <property type="match status" value="1"/>
</dbReference>
<dbReference type="EMBL" id="JBHTLQ010000023">
    <property type="protein sequence ID" value="MFD1191199.1"/>
    <property type="molecule type" value="Genomic_DNA"/>
</dbReference>
<dbReference type="InterPro" id="IPR009080">
    <property type="entry name" value="tRNAsynth_Ia_anticodon-bd"/>
</dbReference>
<sequence length="466" mass="50891">MTLALYDSMDRAKRPFVPRDPSRVTMYVCGPTVYNYAHIGNARPVVVFDVLFRLLRHLYGAEHVIYAANVTDVDDKINKKAAEEGVPISTITDRYLGVYNADMAELGALRPTHQPRATQTMGAIIAMIGRLVDNGSAYAAEGHVLFNTQAYPDYGKLSGHPMEDMIAGARVDVAPYKRHPADFVLWKPSKENEPVWDSPWGPGRPGWHIECSAMIEQSLGLPIDIHGGGIDLLFPHHENEMAQGVCAHGHHDGDHKVGYANYWLHNGFLNMGAEKMSKSLGNVALVHDLVAQAPGEALRWALLVGHYRAPLDWTGDLIEQSKKALDRLYGALRRSSEVEAEDTGPSAKFMAALEDDLNTPAAMAELFGLATALETAKGPGRAKAKGELLASAQVMGFLAGDPEAWFQAGVTDELREKVEALIAERVAARAAKDWAAADRIRDALTALNVEVMDGPTGATWRIREQA</sequence>
<feature type="binding site" evidence="12">
    <location>
        <position position="211"/>
    </location>
    <ligand>
        <name>Zn(2+)</name>
        <dbReference type="ChEBI" id="CHEBI:29105"/>
    </ligand>
</feature>
<comment type="cofactor">
    <cofactor evidence="12">
        <name>Zn(2+)</name>
        <dbReference type="ChEBI" id="CHEBI:29105"/>
    </cofactor>
    <text evidence="12">Binds 1 zinc ion per subunit.</text>
</comment>